<reference evidence="3" key="2">
    <citation type="submission" date="2022-08" db="UniProtKB">
        <authorList>
            <consortium name="EnsemblMetazoa"/>
        </authorList>
    </citation>
    <scope>IDENTIFICATION</scope>
    <source>
        <strain evidence="3">STECLA/ALBI9_A</strain>
    </source>
</reference>
<evidence type="ECO:0000313" key="4">
    <source>
        <dbReference type="Proteomes" id="UP000069272"/>
    </source>
</evidence>
<evidence type="ECO:0000313" key="3">
    <source>
        <dbReference type="EnsemblMetazoa" id="AALB009003-PA"/>
    </source>
</evidence>
<protein>
    <submittedName>
        <fullName evidence="3">PINc domain-containing protein</fullName>
    </submittedName>
</protein>
<dbReference type="InterPro" id="IPR029060">
    <property type="entry name" value="PIN-like_dom_sf"/>
</dbReference>
<dbReference type="InterPro" id="IPR002716">
    <property type="entry name" value="PIN_dom"/>
</dbReference>
<dbReference type="STRING" id="7167.A0A182FR28"/>
<sequence>MPPKKNAADGLQTTSSTVTAATRSGVAARLRAYREDLKQEEAQLPKLTKTVPFKPSKGTPTIAPKAAAAAAAAATVFRKNANKRNSAQERLNRLCEDLKEDVEQQKSGKKPSTSKNQQSISLPSKGGSGRTSQASSSNKSLQLLKEYGTLDTGFSSPASYLAEPEQMEWQSLMELTAAEAEHKSASDGKHLPTTGNRLDTDYMECAASFANYRFLIVDTSIYLDHIEGIIDLFSDPVPANKPQPILVVPYKVLQQLESATHDFPDKRKAILRTNRFLCTMLEKSDKRFRGQRLTDDACELFEQDSASDSIINCALQVQSVAGDRLVVVTDDCCLLTKALVSELEAS</sequence>
<keyword evidence="4" id="KW-1185">Reference proteome</keyword>
<feature type="compositionally biased region" description="Low complexity" evidence="1">
    <location>
        <begin position="13"/>
        <end position="22"/>
    </location>
</feature>
<dbReference type="SUPFAM" id="SSF88723">
    <property type="entry name" value="PIN domain-like"/>
    <property type="match status" value="1"/>
</dbReference>
<organism evidence="3 4">
    <name type="scientific">Anopheles albimanus</name>
    <name type="common">New world malaria mosquito</name>
    <dbReference type="NCBI Taxonomy" id="7167"/>
    <lineage>
        <taxon>Eukaryota</taxon>
        <taxon>Metazoa</taxon>
        <taxon>Ecdysozoa</taxon>
        <taxon>Arthropoda</taxon>
        <taxon>Hexapoda</taxon>
        <taxon>Insecta</taxon>
        <taxon>Pterygota</taxon>
        <taxon>Neoptera</taxon>
        <taxon>Endopterygota</taxon>
        <taxon>Diptera</taxon>
        <taxon>Nematocera</taxon>
        <taxon>Culicoidea</taxon>
        <taxon>Culicidae</taxon>
        <taxon>Anophelinae</taxon>
        <taxon>Anopheles</taxon>
    </lineage>
</organism>
<dbReference type="EnsemblMetazoa" id="AALB009003-RA">
    <property type="protein sequence ID" value="AALB009003-PA"/>
    <property type="gene ID" value="AALB009003"/>
</dbReference>
<dbReference type="VEuPathDB" id="VectorBase:AALB20_030270"/>
<reference evidence="3 4" key="1">
    <citation type="journal article" date="2017" name="G3 (Bethesda)">
        <title>The Physical Genome Mapping of Anopheles albimanus Corrected Scaffold Misassemblies and Identified Interarm Rearrangements in Genus Anopheles.</title>
        <authorList>
            <person name="Artemov G.N."/>
            <person name="Peery A.N."/>
            <person name="Jiang X."/>
            <person name="Tu Z."/>
            <person name="Stegniy V.N."/>
            <person name="Sharakhova M.V."/>
            <person name="Sharakhov I.V."/>
        </authorList>
    </citation>
    <scope>NUCLEOTIDE SEQUENCE [LARGE SCALE GENOMIC DNA]</scope>
    <source>
        <strain evidence="3 4">ALBI9_A</strain>
    </source>
</reference>
<dbReference type="Gene3D" id="3.40.50.1010">
    <property type="entry name" value="5'-nuclease"/>
    <property type="match status" value="1"/>
</dbReference>
<feature type="region of interest" description="Disordered" evidence="1">
    <location>
        <begin position="101"/>
        <end position="138"/>
    </location>
</feature>
<evidence type="ECO:0000256" key="1">
    <source>
        <dbReference type="SAM" id="MobiDB-lite"/>
    </source>
</evidence>
<dbReference type="Proteomes" id="UP000069272">
    <property type="component" value="Chromosome 2R"/>
</dbReference>
<feature type="domain" description="PIN" evidence="2">
    <location>
        <begin position="215"/>
        <end position="345"/>
    </location>
</feature>
<dbReference type="Pfam" id="PF13638">
    <property type="entry name" value="PIN_4"/>
    <property type="match status" value="1"/>
</dbReference>
<dbReference type="VEuPathDB" id="VectorBase:AALB009003"/>
<name>A0A182FR28_ANOAL</name>
<feature type="compositionally biased region" description="Polar residues" evidence="1">
    <location>
        <begin position="110"/>
        <end position="122"/>
    </location>
</feature>
<feature type="region of interest" description="Disordered" evidence="1">
    <location>
        <begin position="1"/>
        <end position="22"/>
    </location>
</feature>
<dbReference type="AlphaFoldDB" id="A0A182FR28"/>
<evidence type="ECO:0000259" key="2">
    <source>
        <dbReference type="Pfam" id="PF13638"/>
    </source>
</evidence>
<feature type="region of interest" description="Disordered" evidence="1">
    <location>
        <begin position="40"/>
        <end position="65"/>
    </location>
</feature>
<proteinExistence type="predicted"/>
<accession>A0A182FR28</accession>